<evidence type="ECO:0000256" key="3">
    <source>
        <dbReference type="ARBA" id="ARBA00023295"/>
    </source>
</evidence>
<dbReference type="OrthoDB" id="3236218at2"/>
<keyword evidence="3" id="KW-0326">Glycosidase</keyword>
<reference evidence="6" key="1">
    <citation type="submission" date="2016-03" db="EMBL/GenBank/DDBJ databases">
        <title>Complete genome sequence of Solimmundus cernigliae, representing a novel lineage of polycyclic aromatic hydrocarbon degraders within the Gammaproteobacteria.</title>
        <authorList>
            <person name="Singleton D.R."/>
            <person name="Dickey A.N."/>
            <person name="Scholl E.H."/>
            <person name="Wright F.A."/>
            <person name="Aitken M.D."/>
        </authorList>
    </citation>
    <scope>NUCLEOTIDE SEQUENCE [LARGE SCALE GENOMIC DNA]</scope>
    <source>
        <strain evidence="6">TR3.2</strain>
    </source>
</reference>
<dbReference type="SMART" id="SM00642">
    <property type="entry name" value="Aamy"/>
    <property type="match status" value="1"/>
</dbReference>
<evidence type="ECO:0000259" key="4">
    <source>
        <dbReference type="SMART" id="SM00642"/>
    </source>
</evidence>
<organism evidence="5 6">
    <name type="scientific">Immundisolibacter cernigliae</name>
    <dbReference type="NCBI Taxonomy" id="1810504"/>
    <lineage>
        <taxon>Bacteria</taxon>
        <taxon>Pseudomonadati</taxon>
        <taxon>Pseudomonadota</taxon>
        <taxon>Gammaproteobacteria</taxon>
        <taxon>Immundisolibacterales</taxon>
        <taxon>Immundisolibacteraceae</taxon>
        <taxon>Immundisolibacter</taxon>
    </lineage>
</organism>
<dbReference type="Gene3D" id="2.60.40.1180">
    <property type="entry name" value="Golgi alpha-mannosidase II"/>
    <property type="match status" value="1"/>
</dbReference>
<dbReference type="Pfam" id="PF00128">
    <property type="entry name" value="Alpha-amylase"/>
    <property type="match status" value="1"/>
</dbReference>
<dbReference type="Gene3D" id="3.20.20.80">
    <property type="entry name" value="Glycosidases"/>
    <property type="match status" value="1"/>
</dbReference>
<dbReference type="SUPFAM" id="SSF51011">
    <property type="entry name" value="Glycosyl hydrolase domain"/>
    <property type="match status" value="1"/>
</dbReference>
<dbReference type="InterPro" id="IPR017853">
    <property type="entry name" value="GH"/>
</dbReference>
<dbReference type="SUPFAM" id="SSF51445">
    <property type="entry name" value="(Trans)glycosidases"/>
    <property type="match status" value="1"/>
</dbReference>
<dbReference type="NCBIfam" id="TIGR02100">
    <property type="entry name" value="glgX_debranch"/>
    <property type="match status" value="1"/>
</dbReference>
<evidence type="ECO:0000313" key="6">
    <source>
        <dbReference type="Proteomes" id="UP000092952"/>
    </source>
</evidence>
<evidence type="ECO:0000256" key="1">
    <source>
        <dbReference type="ARBA" id="ARBA00008061"/>
    </source>
</evidence>
<feature type="domain" description="Glycosyl hydrolase family 13 catalytic" evidence="4">
    <location>
        <begin position="166"/>
        <end position="580"/>
    </location>
</feature>
<dbReference type="InterPro" id="IPR011837">
    <property type="entry name" value="Glycogen_debranch_GlgX"/>
</dbReference>
<dbReference type="Pfam" id="PF02922">
    <property type="entry name" value="CBM_48"/>
    <property type="match status" value="1"/>
</dbReference>
<dbReference type="FunCoup" id="A0A1B1YS88">
    <property type="interactions" value="195"/>
</dbReference>
<dbReference type="InParanoid" id="A0A1B1YS88"/>
<dbReference type="CDD" id="cd02856">
    <property type="entry name" value="E_set_GDE_Isoamylase_N"/>
    <property type="match status" value="1"/>
</dbReference>
<comment type="similarity">
    <text evidence="1">Belongs to the glycosyl hydrolase 13 family.</text>
</comment>
<dbReference type="Proteomes" id="UP000092952">
    <property type="component" value="Chromosome"/>
</dbReference>
<name>A0A1B1YS88_9GAMM</name>
<keyword evidence="2" id="KW-0378">Hydrolase</keyword>
<dbReference type="EMBL" id="CP014671">
    <property type="protein sequence ID" value="ANX03547.1"/>
    <property type="molecule type" value="Genomic_DNA"/>
</dbReference>
<gene>
    <name evidence="5" type="ORF">PG2T_04640</name>
</gene>
<dbReference type="RefSeq" id="WP_068803045.1">
    <property type="nucleotide sequence ID" value="NZ_CP014671.1"/>
</dbReference>
<dbReference type="InterPro" id="IPR014756">
    <property type="entry name" value="Ig_E-set"/>
</dbReference>
<protein>
    <submittedName>
        <fullName evidence="5">Glycogen debranching enzyme</fullName>
    </submittedName>
</protein>
<dbReference type="GO" id="GO:0005980">
    <property type="term" value="P:glycogen catabolic process"/>
    <property type="evidence" value="ECO:0007669"/>
    <property type="project" value="InterPro"/>
</dbReference>
<dbReference type="SUPFAM" id="SSF81296">
    <property type="entry name" value="E set domains"/>
    <property type="match status" value="1"/>
</dbReference>
<dbReference type="InterPro" id="IPR006047">
    <property type="entry name" value="GH13_cat_dom"/>
</dbReference>
<sequence>MTAPLDRPRVWPGQPYPLGAHWDGRGVNFALFSLHAEKVELCLFDGTGARQTARVALPEYTDEVWHGYLPDLRPGQLYGYRVYGPYEPEHGHRFNHHKLLIDPYARLLHGAVRWHDALYGYRVGDARGDLSFDTRDSARYVPKCVVVDDAADAHHWRRPRTPWRRSVIYEMHAGGYTRRHPQVPDALRGSFRGLAEPAPVAYLADLGVTAVELLPVHAHLDERRLVDAGLSNYWGYNSIGFFAPDNRFLTRPDPGEFRLLARTLHDAGIELLLDVVYNHTGEGSELGPTLSFRGIDNASYYHLNPQAPRHTRDFTGCGNSLNLAQPRVLQLVLDSLRYWVQQMGVDGFRFDLATTLAREGSDGGFDPGSGFFDAVRQDPVLAGIKLIAEPWDLGPGGYRLGGFPAGWGEWNDQYRDTVRAFWRGDAGQVATLASRLTGSSDIFPNHGRRPTASINFITAHDGFTLRDLVSFEHKHNAANGEQNRDGTDNNLSWNCGVEGPSDDPVIEALRQQQMRNLLATLLLSQGTPMLLAGDEFGHTQGGNNNAYCQDNAISWPNWTQLEQEDGAALQRYLRRLLKLRERHGVFRRDRFFSGRSITASGHKDIVWLNADGSEKADHDWQAEPHLLACVLDGEAGVEHLGPQGQSRRDDSYLVILHAGAEAVVFHMPPAGLGASWRRVFDTCATDGRGDGLSLSAGGECSLPPRCVQVFERLGEP</sequence>
<evidence type="ECO:0000256" key="2">
    <source>
        <dbReference type="ARBA" id="ARBA00022801"/>
    </source>
</evidence>
<evidence type="ECO:0000313" key="5">
    <source>
        <dbReference type="EMBL" id="ANX03547.1"/>
    </source>
</evidence>
<dbReference type="InterPro" id="IPR013783">
    <property type="entry name" value="Ig-like_fold"/>
</dbReference>
<dbReference type="GO" id="GO:0004135">
    <property type="term" value="F:amylo-alpha-1,6-glucosidase activity"/>
    <property type="evidence" value="ECO:0007669"/>
    <property type="project" value="InterPro"/>
</dbReference>
<dbReference type="AlphaFoldDB" id="A0A1B1YS88"/>
<dbReference type="KEGG" id="gbi:PG2T_04640"/>
<dbReference type="CDD" id="cd11326">
    <property type="entry name" value="AmyAc_Glg_debranch"/>
    <property type="match status" value="1"/>
</dbReference>
<dbReference type="InterPro" id="IPR004193">
    <property type="entry name" value="Glyco_hydro_13_N"/>
</dbReference>
<accession>A0A1B1YS88</accession>
<keyword evidence="6" id="KW-1185">Reference proteome</keyword>
<proteinExistence type="inferred from homology"/>
<dbReference type="PANTHER" id="PTHR43002">
    <property type="entry name" value="GLYCOGEN DEBRANCHING ENZYME"/>
    <property type="match status" value="1"/>
</dbReference>
<dbReference type="InterPro" id="IPR044505">
    <property type="entry name" value="GlgX_Isoamylase_N_E_set"/>
</dbReference>
<dbReference type="Gene3D" id="2.60.40.10">
    <property type="entry name" value="Immunoglobulins"/>
    <property type="match status" value="1"/>
</dbReference>
<dbReference type="STRING" id="1810504.PG2T_04640"/>
<dbReference type="InterPro" id="IPR013780">
    <property type="entry name" value="Glyco_hydro_b"/>
</dbReference>